<proteinExistence type="predicted"/>
<keyword evidence="1" id="KW-1133">Transmembrane helix</keyword>
<reference evidence="2 3" key="1">
    <citation type="submission" date="2019-09" db="EMBL/GenBank/DDBJ databases">
        <title>Taxonomy of Antarctic Massilia spp.: description of Massilia rubra sp. nov., Massilia aquatica sp. nov., Massilia mucilaginosa sp. nov., Massilia frigida sp. nov. isolated from streams, lakes and regoliths.</title>
        <authorList>
            <person name="Holochova P."/>
            <person name="Sedlacek I."/>
            <person name="Kralova S."/>
            <person name="Maslanova I."/>
            <person name="Busse H.-J."/>
            <person name="Stankova E."/>
            <person name="Vrbovska V."/>
            <person name="Kovarovic V."/>
            <person name="Bartak M."/>
            <person name="Svec P."/>
            <person name="Pantucek R."/>
        </authorList>
    </citation>
    <scope>NUCLEOTIDE SEQUENCE [LARGE SCALE GENOMIC DNA]</scope>
    <source>
        <strain evidence="2 3">CCM 8692</strain>
    </source>
</reference>
<dbReference type="RefSeq" id="WP_167228145.1">
    <property type="nucleotide sequence ID" value="NZ_VUYU01000016.1"/>
</dbReference>
<protein>
    <recommendedName>
        <fullName evidence="4">DUF3955 domain-containing protein</fullName>
    </recommendedName>
</protein>
<evidence type="ECO:0000256" key="1">
    <source>
        <dbReference type="SAM" id="Phobius"/>
    </source>
</evidence>
<name>A0ABX0LQI9_9BURK</name>
<evidence type="ECO:0008006" key="4">
    <source>
        <dbReference type="Google" id="ProtNLM"/>
    </source>
</evidence>
<evidence type="ECO:0000313" key="2">
    <source>
        <dbReference type="EMBL" id="NHZ36249.1"/>
    </source>
</evidence>
<gene>
    <name evidence="2" type="ORF">F0185_22015</name>
</gene>
<dbReference type="Proteomes" id="UP000785613">
    <property type="component" value="Unassembled WGS sequence"/>
</dbReference>
<feature type="transmembrane region" description="Helical" evidence="1">
    <location>
        <begin position="7"/>
        <end position="32"/>
    </location>
</feature>
<accession>A0ABX0LQI9</accession>
<feature type="transmembrane region" description="Helical" evidence="1">
    <location>
        <begin position="44"/>
        <end position="63"/>
    </location>
</feature>
<organism evidence="2 3">
    <name type="scientific">Massilia rubra</name>
    <dbReference type="NCBI Taxonomy" id="2607910"/>
    <lineage>
        <taxon>Bacteria</taxon>
        <taxon>Pseudomonadati</taxon>
        <taxon>Pseudomonadota</taxon>
        <taxon>Betaproteobacteria</taxon>
        <taxon>Burkholderiales</taxon>
        <taxon>Oxalobacteraceae</taxon>
        <taxon>Telluria group</taxon>
        <taxon>Massilia</taxon>
    </lineage>
</organism>
<keyword evidence="1" id="KW-0812">Transmembrane</keyword>
<comment type="caution">
    <text evidence="2">The sequence shown here is derived from an EMBL/GenBank/DDBJ whole genome shotgun (WGS) entry which is preliminary data.</text>
</comment>
<keyword evidence="3" id="KW-1185">Reference proteome</keyword>
<evidence type="ECO:0000313" key="3">
    <source>
        <dbReference type="Proteomes" id="UP000785613"/>
    </source>
</evidence>
<dbReference type="EMBL" id="VUYU01000016">
    <property type="protein sequence ID" value="NHZ36249.1"/>
    <property type="molecule type" value="Genomic_DNA"/>
</dbReference>
<keyword evidence="1" id="KW-0472">Membrane</keyword>
<sequence length="75" mass="8112">MKVLRIFGILVAVLAMVGFGLCGVLGVMIGFRPYADAANMFDETFFMGLAGLAIFATLAWFLGRKLYRAFSAPGK</sequence>